<evidence type="ECO:0000256" key="3">
    <source>
        <dbReference type="SAM" id="Phobius"/>
    </source>
</evidence>
<feature type="transmembrane region" description="Helical" evidence="3">
    <location>
        <begin position="654"/>
        <end position="675"/>
    </location>
</feature>
<keyword evidence="3" id="KW-0472">Membrane</keyword>
<proteinExistence type="predicted"/>
<keyword evidence="4" id="KW-0732">Signal</keyword>
<feature type="chain" id="PRO_5023042865" evidence="4">
    <location>
        <begin position="30"/>
        <end position="697"/>
    </location>
</feature>
<dbReference type="SMART" id="SM00192">
    <property type="entry name" value="LDLa"/>
    <property type="match status" value="1"/>
</dbReference>
<dbReference type="InterPro" id="IPR002172">
    <property type="entry name" value="LDrepeatLR_classA_rpt"/>
</dbReference>
<accession>A0A5B7F0F7</accession>
<dbReference type="AlphaFoldDB" id="A0A5B7F0F7"/>
<dbReference type="CDD" id="cd00112">
    <property type="entry name" value="LDLa"/>
    <property type="match status" value="1"/>
</dbReference>
<feature type="disulfide bond" evidence="2">
    <location>
        <begin position="266"/>
        <end position="281"/>
    </location>
</feature>
<feature type="signal peptide" evidence="4">
    <location>
        <begin position="1"/>
        <end position="29"/>
    </location>
</feature>
<keyword evidence="6" id="KW-1185">Reference proteome</keyword>
<dbReference type="Gene3D" id="4.10.400.10">
    <property type="entry name" value="Low-density Lipoprotein Receptor"/>
    <property type="match status" value="1"/>
</dbReference>
<dbReference type="PROSITE" id="PS50068">
    <property type="entry name" value="LDLRA_2"/>
    <property type="match status" value="1"/>
</dbReference>
<dbReference type="InterPro" id="IPR038050">
    <property type="entry name" value="Neuro_actylchol_rec"/>
</dbReference>
<dbReference type="PROSITE" id="PS01209">
    <property type="entry name" value="LDLRA_1"/>
    <property type="match status" value="1"/>
</dbReference>
<feature type="disulfide bond" evidence="2">
    <location>
        <begin position="247"/>
        <end position="259"/>
    </location>
</feature>
<feature type="disulfide bond" evidence="2">
    <location>
        <begin position="254"/>
        <end position="272"/>
    </location>
</feature>
<reference evidence="5 6" key="1">
    <citation type="submission" date="2019-05" db="EMBL/GenBank/DDBJ databases">
        <title>Another draft genome of Portunus trituberculatus and its Hox gene families provides insights of decapod evolution.</title>
        <authorList>
            <person name="Jeong J.-H."/>
            <person name="Song I."/>
            <person name="Kim S."/>
            <person name="Choi T."/>
            <person name="Kim D."/>
            <person name="Ryu S."/>
            <person name="Kim W."/>
        </authorList>
    </citation>
    <scope>NUCLEOTIDE SEQUENCE [LARGE SCALE GENOMIC DNA]</scope>
    <source>
        <tissue evidence="5">Muscle</tissue>
    </source>
</reference>
<dbReference type="SUPFAM" id="SSF57424">
    <property type="entry name" value="LDL receptor-like module"/>
    <property type="match status" value="1"/>
</dbReference>
<dbReference type="Proteomes" id="UP000324222">
    <property type="component" value="Unassembled WGS sequence"/>
</dbReference>
<keyword evidence="3" id="KW-0812">Transmembrane</keyword>
<comment type="caution">
    <text evidence="5">The sequence shown here is derived from an EMBL/GenBank/DDBJ whole genome shotgun (WGS) entry which is preliminary data.</text>
</comment>
<dbReference type="InterPro" id="IPR023415">
    <property type="entry name" value="LDLR_class-A_CS"/>
</dbReference>
<name>A0A5B7F0F7_PORTR</name>
<keyword evidence="3" id="KW-1133">Transmembrane helix</keyword>
<protein>
    <submittedName>
        <fullName evidence="5">Uncharacterized protein</fullName>
    </submittedName>
</protein>
<keyword evidence="1 2" id="KW-1015">Disulfide bond</keyword>
<dbReference type="Gene3D" id="1.20.58.390">
    <property type="entry name" value="Neurotransmitter-gated ion-channel transmembrane domain"/>
    <property type="match status" value="1"/>
</dbReference>
<evidence type="ECO:0000256" key="1">
    <source>
        <dbReference type="ARBA" id="ARBA00023157"/>
    </source>
</evidence>
<evidence type="ECO:0000313" key="5">
    <source>
        <dbReference type="EMBL" id="MPC38749.1"/>
    </source>
</evidence>
<gene>
    <name evidence="5" type="ORF">E2C01_032262</name>
</gene>
<feature type="transmembrane region" description="Helical" evidence="3">
    <location>
        <begin position="479"/>
        <end position="495"/>
    </location>
</feature>
<evidence type="ECO:0000256" key="2">
    <source>
        <dbReference type="PROSITE-ProRule" id="PRU00124"/>
    </source>
</evidence>
<dbReference type="OrthoDB" id="6359554at2759"/>
<evidence type="ECO:0000256" key="4">
    <source>
        <dbReference type="SAM" id="SignalP"/>
    </source>
</evidence>
<dbReference type="EMBL" id="VSRR010004159">
    <property type="protein sequence ID" value="MPC38749.1"/>
    <property type="molecule type" value="Genomic_DNA"/>
</dbReference>
<organism evidence="5 6">
    <name type="scientific">Portunus trituberculatus</name>
    <name type="common">Swimming crab</name>
    <name type="synonym">Neptunus trituberculatus</name>
    <dbReference type="NCBI Taxonomy" id="210409"/>
    <lineage>
        <taxon>Eukaryota</taxon>
        <taxon>Metazoa</taxon>
        <taxon>Ecdysozoa</taxon>
        <taxon>Arthropoda</taxon>
        <taxon>Crustacea</taxon>
        <taxon>Multicrustacea</taxon>
        <taxon>Malacostraca</taxon>
        <taxon>Eumalacostraca</taxon>
        <taxon>Eucarida</taxon>
        <taxon>Decapoda</taxon>
        <taxon>Pleocyemata</taxon>
        <taxon>Brachyura</taxon>
        <taxon>Eubrachyura</taxon>
        <taxon>Portunoidea</taxon>
        <taxon>Portunidae</taxon>
        <taxon>Portuninae</taxon>
        <taxon>Portunus</taxon>
    </lineage>
</organism>
<feature type="transmembrane region" description="Helical" evidence="3">
    <location>
        <begin position="511"/>
        <end position="529"/>
    </location>
</feature>
<evidence type="ECO:0000313" key="6">
    <source>
        <dbReference type="Proteomes" id="UP000324222"/>
    </source>
</evidence>
<feature type="transmembrane region" description="Helical" evidence="3">
    <location>
        <begin position="451"/>
        <end position="472"/>
    </location>
</feature>
<sequence length="697" mass="79318">MWLRVAGASCFGPLLALLCLIPWWQWAAADNSNKAEVLAVGVNMDNFKSSSFQRTIEVPRTATAITICLHLRILFLRTNPSPIFFLQDSPCSLSVRNNRLQARLGSLLLTHRRPLMTHAWHHLCLVVGQHLEFAMQGNYTADADVEISGNTEQLLLQVSQRPIIEMRGQNSNYKSSLFAIVPSESHLRLVSDNGDMISFREEQIDVQMFGSWAWSMTLNDHWTGRHEVVNSSPWRQGPGRQVVMTTCGKDEFTCTDGYCVGLNARCDGLDDCGDEADEKYCETLPKRPEKNSLDGTRRSDPAVSLTLNLVTLKEIDETPPAFTVRLRVENNVIPINKAPRTPSFNLGNSDYESFLQRHNPAHKVVTLKAKKLCDGVPGVYDLHEGYRYNAGKDAVLMMTEEFQTTVTCFFEYELYPFDIHTCDFDLSLITSSDWQPYFNIGTVIYRRSSSFVWIIFLPGLIVTVTGYLTLLLENFTDRIMVTLSCFIVLVTLNAQDEVSGIRHSSFKVMDIYMFYTLSRLFLVFITHIFTERLLGWLERVVQDMQADCEAKCGQNPNNPSKKCEVWMTEVDDAKTHQEGKIHHRPNVWHENKLEKLQGDLVHEVTTKVCPSKESATSSPSLKGDSKICLSCSHFSFARFKQSFGMCIYTNKNGLFWLASIFWILSDVFMVLILMICMEINSSTMYAKYNEYCNTNSD</sequence>
<dbReference type="Pfam" id="PF00057">
    <property type="entry name" value="Ldl_recept_a"/>
    <property type="match status" value="1"/>
</dbReference>
<dbReference type="InterPro" id="IPR036055">
    <property type="entry name" value="LDL_receptor-like_sf"/>
</dbReference>